<dbReference type="Proteomes" id="UP000782241">
    <property type="component" value="Unassembled WGS sequence"/>
</dbReference>
<dbReference type="Pfam" id="PF21666">
    <property type="entry name" value="DUF4246_N"/>
    <property type="match status" value="1"/>
</dbReference>
<gene>
    <name evidence="4" type="ORF">KAF25_003491</name>
</gene>
<sequence length="700" mass="80610">MNIPVQKAHLCYKVFGMLQDAHSVSQAYQYRISLLFLHQRHSTMQKPTHEYPGVNYALTENVGFSDMDAHYPIGFSNYPYGESDVMPVKEVAMMILMDTLTDKPDWYIKVFIESIVQKWRAEARRQSETGLWARVMQDKLGGVHPKPRSRIITDAVFDYCIEELRSKAQYYVTSGLIPTLDGPDNTVVKSDSYIKEAFRQDLKKAFDVLRQEQQDNVDWHPGSNDMVQDLLHPSMYHFVYDRSPFFQEEVVGVENALSFIGQGEPVKRHPPPTLPSHLSYLGSYGVGSGNVDPEYWSKKYQWLPSNVGFRADGSAKLTSYVNNLHPTRFPDIYKTLEQAIDKAIPAWDQCLQGTDGYTNDGSRIKIIAGREKSRFEWIHDAIDEDDELWTPELNIEEFKNKDIQLGDQELEDLEYDCYEAAENPVKTDKEEDKRRHEAGLPPLTPNIDDETMARAKWKKFREAKLPDPLPYVPVDYAPKQSLREKFKERGLQVIVKMASIELTPEKPVFPAGSWHLEGQMNEKIAATALYYVDSENTTSSRLSFRMQTSYYLNDYIHTSQDQFLSAESVYGTLLGGYSGPAGSCNQSYGDVETKEGRLLAFPNVFQHRVSSFRLQDPTKPGHRRFIALWLIDPHRRVISTANVPPQQKHWWVGDSPESEIPKGLMTDEEAREHRLELMDERTADRARNDWESVQYNFCEH</sequence>
<keyword evidence="5" id="KW-1185">Reference proteome</keyword>
<evidence type="ECO:0000259" key="3">
    <source>
        <dbReference type="Pfam" id="PF21666"/>
    </source>
</evidence>
<protein>
    <submittedName>
        <fullName evidence="4">Uncharacterized protein</fullName>
    </submittedName>
</protein>
<proteinExistence type="predicted"/>
<evidence type="ECO:0000313" key="4">
    <source>
        <dbReference type="EMBL" id="KAG5659969.1"/>
    </source>
</evidence>
<dbReference type="EMBL" id="JAGPUO010000010">
    <property type="protein sequence ID" value="KAG5659969.1"/>
    <property type="molecule type" value="Genomic_DNA"/>
</dbReference>
<dbReference type="PANTHER" id="PTHR33119:SF1">
    <property type="entry name" value="FE2OG DIOXYGENASE DOMAIN-CONTAINING PROTEIN"/>
    <property type="match status" value="1"/>
</dbReference>
<dbReference type="InterPro" id="IPR025340">
    <property type="entry name" value="DUF4246"/>
</dbReference>
<feature type="domain" description="DUF4246" evidence="3">
    <location>
        <begin position="51"/>
        <end position="122"/>
    </location>
</feature>
<organism evidence="4 5">
    <name type="scientific">Fusarium avenaceum</name>
    <dbReference type="NCBI Taxonomy" id="40199"/>
    <lineage>
        <taxon>Eukaryota</taxon>
        <taxon>Fungi</taxon>
        <taxon>Dikarya</taxon>
        <taxon>Ascomycota</taxon>
        <taxon>Pezizomycotina</taxon>
        <taxon>Sordariomycetes</taxon>
        <taxon>Hypocreomycetidae</taxon>
        <taxon>Hypocreales</taxon>
        <taxon>Nectriaceae</taxon>
        <taxon>Fusarium</taxon>
        <taxon>Fusarium tricinctum species complex</taxon>
    </lineage>
</organism>
<evidence type="ECO:0000313" key="5">
    <source>
        <dbReference type="Proteomes" id="UP000782241"/>
    </source>
</evidence>
<reference evidence="4" key="1">
    <citation type="submission" date="2021-04" db="EMBL/GenBank/DDBJ databases">
        <title>Draft genome of Fusarium avenaceum strain F156N33, isolated from an atmospheric sample in Virginia.</title>
        <authorList>
            <person name="Yang S."/>
            <person name="Vinatzer B.A."/>
            <person name="Coleman J."/>
        </authorList>
    </citation>
    <scope>NUCLEOTIDE SEQUENCE</scope>
    <source>
        <strain evidence="4">F156N33</strain>
    </source>
</reference>
<comment type="caution">
    <text evidence="4">The sequence shown here is derived from an EMBL/GenBank/DDBJ whole genome shotgun (WGS) entry which is preliminary data.</text>
</comment>
<feature type="region of interest" description="Disordered" evidence="1">
    <location>
        <begin position="424"/>
        <end position="448"/>
    </location>
</feature>
<feature type="domain" description="DUF4246" evidence="2">
    <location>
        <begin position="155"/>
        <end position="652"/>
    </location>
</feature>
<dbReference type="AlphaFoldDB" id="A0A9P7KS85"/>
<evidence type="ECO:0000259" key="2">
    <source>
        <dbReference type="Pfam" id="PF14033"/>
    </source>
</evidence>
<dbReference type="Pfam" id="PF14033">
    <property type="entry name" value="DUF4246"/>
    <property type="match status" value="1"/>
</dbReference>
<evidence type="ECO:0000256" key="1">
    <source>
        <dbReference type="SAM" id="MobiDB-lite"/>
    </source>
</evidence>
<name>A0A9P7KS85_9HYPO</name>
<feature type="compositionally biased region" description="Basic and acidic residues" evidence="1">
    <location>
        <begin position="425"/>
        <end position="438"/>
    </location>
</feature>
<dbReference type="InterPro" id="IPR049207">
    <property type="entry name" value="DUF4246_N"/>
</dbReference>
<dbReference type="InterPro" id="IPR049192">
    <property type="entry name" value="DUF4246_C"/>
</dbReference>
<accession>A0A9P7KS85</accession>
<dbReference type="PANTHER" id="PTHR33119">
    <property type="entry name" value="IFI3P"/>
    <property type="match status" value="1"/>
</dbReference>